<dbReference type="Proteomes" id="UP000178432">
    <property type="component" value="Unassembled WGS sequence"/>
</dbReference>
<dbReference type="EMBL" id="MHIF01000005">
    <property type="protein sequence ID" value="OGY49072.1"/>
    <property type="molecule type" value="Genomic_DNA"/>
</dbReference>
<protein>
    <submittedName>
        <fullName evidence="1">Uncharacterized protein</fullName>
    </submittedName>
</protein>
<reference evidence="1 2" key="1">
    <citation type="journal article" date="2016" name="Nat. Commun.">
        <title>Thousands of microbial genomes shed light on interconnected biogeochemical processes in an aquifer system.</title>
        <authorList>
            <person name="Anantharaman K."/>
            <person name="Brown C.T."/>
            <person name="Hug L.A."/>
            <person name="Sharon I."/>
            <person name="Castelle C.J."/>
            <person name="Probst A.J."/>
            <person name="Thomas B.C."/>
            <person name="Singh A."/>
            <person name="Wilkins M.J."/>
            <person name="Karaoz U."/>
            <person name="Brodie E.L."/>
            <person name="Williams K.H."/>
            <person name="Hubbard S.S."/>
            <person name="Banfield J.F."/>
        </authorList>
    </citation>
    <scope>NUCLEOTIDE SEQUENCE [LARGE SCALE GENOMIC DNA]</scope>
</reference>
<evidence type="ECO:0000313" key="1">
    <source>
        <dbReference type="EMBL" id="OGY49072.1"/>
    </source>
</evidence>
<sequence>MEKTRFINLIDQLSTAATLNEWEAVYDRESDNFCWQKPKLSQNVRLVKVSHDISLFLTPAKKVEGLFVEYLKDNFTKHNIEYKGMTGYFDKKVADNQYTISRKTKDLERYFDKFAETLKADIYRDAIKEKKCVSDLDFTISTAFAN</sequence>
<accession>A0A1G1Y9S2</accession>
<proteinExistence type="predicted"/>
<comment type="caution">
    <text evidence="1">The sequence shown here is derived from an EMBL/GenBank/DDBJ whole genome shotgun (WGS) entry which is preliminary data.</text>
</comment>
<organism evidence="1 2">
    <name type="scientific">Candidatus Buchananbacteria bacterium RIFCSPHIGHO2_01_FULL_46_12</name>
    <dbReference type="NCBI Taxonomy" id="1797536"/>
    <lineage>
        <taxon>Bacteria</taxon>
        <taxon>Candidatus Buchananiibacteriota</taxon>
    </lineage>
</organism>
<evidence type="ECO:0000313" key="2">
    <source>
        <dbReference type="Proteomes" id="UP000178432"/>
    </source>
</evidence>
<dbReference type="AlphaFoldDB" id="A0A1G1Y9S2"/>
<gene>
    <name evidence="1" type="ORF">A2663_04730</name>
</gene>
<name>A0A1G1Y9S2_9BACT</name>